<protein>
    <submittedName>
        <fullName evidence="1">Uncharacterized protein</fullName>
    </submittedName>
</protein>
<comment type="caution">
    <text evidence="1">The sequence shown here is derived from an EMBL/GenBank/DDBJ whole genome shotgun (WGS) entry which is preliminary data.</text>
</comment>
<name>A0ABS5QMX8_9BACT</name>
<reference evidence="1 2" key="1">
    <citation type="journal article" date="2021" name="Nat. Commun.">
        <title>Reductive evolution and unique predatory mode in the CPR bacterium Vampirococcus lugosii.</title>
        <authorList>
            <person name="Moreira D."/>
            <person name="Zivanovic Y."/>
            <person name="Lopez-Archilla A.I."/>
            <person name="Iniesto M."/>
            <person name="Lopez-Garcia P."/>
        </authorList>
    </citation>
    <scope>NUCLEOTIDE SEQUENCE [LARGE SCALE GENOMIC DNA]</scope>
    <source>
        <strain evidence="1">Chiprana</strain>
    </source>
</reference>
<dbReference type="Proteomes" id="UP000680365">
    <property type="component" value="Unassembled WGS sequence"/>
</dbReference>
<evidence type="ECO:0000313" key="1">
    <source>
        <dbReference type="EMBL" id="MBS8122334.1"/>
    </source>
</evidence>
<accession>A0ABS5QMX8</accession>
<proteinExistence type="predicted"/>
<gene>
    <name evidence="1" type="ORF">VAMP_305n12</name>
</gene>
<evidence type="ECO:0000313" key="2">
    <source>
        <dbReference type="Proteomes" id="UP000680365"/>
    </source>
</evidence>
<sequence length="79" mass="9540">MELVEIYKKTCIKEVLKLSLNSLKLIKYNKMNYIKELLNLKNFEQEIFNYVENMYDKLYKLTNKIIISKENTIILTTTK</sequence>
<dbReference type="EMBL" id="JAEDAM010000074">
    <property type="protein sequence ID" value="MBS8122334.1"/>
    <property type="molecule type" value="Genomic_DNA"/>
</dbReference>
<organism evidence="1 2">
    <name type="scientific">Candidatus Vampirococcus lugosii</name>
    <dbReference type="NCBI Taxonomy" id="2789015"/>
    <lineage>
        <taxon>Bacteria</taxon>
        <taxon>Candidatus Absconditibacteriota</taxon>
        <taxon>Vampirococcus</taxon>
    </lineage>
</organism>
<keyword evidence="2" id="KW-1185">Reference proteome</keyword>